<evidence type="ECO:0000313" key="2">
    <source>
        <dbReference type="EMBL" id="KXB58623.1"/>
    </source>
</evidence>
<dbReference type="RefSeq" id="WP_066129302.1">
    <property type="nucleotide sequence ID" value="NZ_KQ959861.1"/>
</dbReference>
<dbReference type="EMBL" id="LSDB01000008">
    <property type="protein sequence ID" value="KXB58623.1"/>
    <property type="molecule type" value="Genomic_DNA"/>
</dbReference>
<protein>
    <submittedName>
        <fullName evidence="2">Protein phosphatase 2C</fullName>
    </submittedName>
</protein>
<accession>A0ABR5TNH8</accession>
<dbReference type="CDD" id="cd00143">
    <property type="entry name" value="PP2Cc"/>
    <property type="match status" value="1"/>
</dbReference>
<dbReference type="SUPFAM" id="SSF81606">
    <property type="entry name" value="PP2C-like"/>
    <property type="match status" value="1"/>
</dbReference>
<dbReference type="Pfam" id="PF13672">
    <property type="entry name" value="PP2C_2"/>
    <property type="match status" value="1"/>
</dbReference>
<dbReference type="InterPro" id="IPR036457">
    <property type="entry name" value="PPM-type-like_dom_sf"/>
</dbReference>
<gene>
    <name evidence="2" type="ORF">HMPREF1871_00389</name>
</gene>
<evidence type="ECO:0000313" key="3">
    <source>
        <dbReference type="Proteomes" id="UP000070467"/>
    </source>
</evidence>
<proteinExistence type="predicted"/>
<organism evidence="2 3">
    <name type="scientific">Gemelliphila asaccharolytica</name>
    <dbReference type="NCBI Taxonomy" id="502393"/>
    <lineage>
        <taxon>Bacteria</taxon>
        <taxon>Bacillati</taxon>
        <taxon>Bacillota</taxon>
        <taxon>Bacilli</taxon>
        <taxon>Bacillales</taxon>
        <taxon>Gemellaceae</taxon>
        <taxon>Gemelliphila</taxon>
    </lineage>
</organism>
<dbReference type="InterPro" id="IPR001932">
    <property type="entry name" value="PPM-type_phosphatase-like_dom"/>
</dbReference>
<comment type="caution">
    <text evidence="2">The sequence shown here is derived from an EMBL/GenBank/DDBJ whole genome shotgun (WGS) entry which is preliminary data.</text>
</comment>
<sequence>MSVAYFYSNNIGLKKQKNEDAIIVKKNSQGYILSVICDGVSSHDNSLFSSNYITKKLSKLWVNTKFSSYENMKTWVLEKINHFNDEILDKSIKSNIQMGTTILITVIYDKKIFTANVGDSLSFGIVDRNIELLSSDDSFVGVLLNAGAITEYEASKHPKKHFLTQALGVSENIKIHYKNEIDRFEYIINCSDGLTTMLSKKEIVDIIYKNELKIAVEKLIKLANEKGGVDNISISLFKFLRGVEGVK</sequence>
<keyword evidence="3" id="KW-1185">Reference proteome</keyword>
<feature type="domain" description="PPM-type phosphatase" evidence="1">
    <location>
        <begin position="3"/>
        <end position="239"/>
    </location>
</feature>
<dbReference type="PROSITE" id="PS51746">
    <property type="entry name" value="PPM_2"/>
    <property type="match status" value="1"/>
</dbReference>
<reference evidence="2 3" key="1">
    <citation type="submission" date="2016-01" db="EMBL/GenBank/DDBJ databases">
        <authorList>
            <person name="Mitreva M."/>
            <person name="Pepin K.H."/>
            <person name="Mihindukulasuriya K.A."/>
            <person name="Fulton R."/>
            <person name="Fronick C."/>
            <person name="O'Laughlin M."/>
            <person name="Miner T."/>
            <person name="Herter B."/>
            <person name="Rosa B.A."/>
            <person name="Cordes M."/>
            <person name="Tomlinson C."/>
            <person name="Wollam A."/>
            <person name="Palsikar V.B."/>
            <person name="Mardis E.R."/>
            <person name="Wilson R.K."/>
        </authorList>
    </citation>
    <scope>NUCLEOTIDE SEQUENCE [LARGE SCALE GENOMIC DNA]</scope>
    <source>
        <strain evidence="2 3">KA00071</strain>
    </source>
</reference>
<evidence type="ECO:0000259" key="1">
    <source>
        <dbReference type="PROSITE" id="PS51746"/>
    </source>
</evidence>
<dbReference type="Gene3D" id="3.60.40.10">
    <property type="entry name" value="PPM-type phosphatase domain"/>
    <property type="match status" value="1"/>
</dbReference>
<dbReference type="SMART" id="SM00332">
    <property type="entry name" value="PP2Cc"/>
    <property type="match status" value="1"/>
</dbReference>
<dbReference type="SMART" id="SM00331">
    <property type="entry name" value="PP2C_SIG"/>
    <property type="match status" value="1"/>
</dbReference>
<dbReference type="Proteomes" id="UP000070467">
    <property type="component" value="Unassembled WGS sequence"/>
</dbReference>
<name>A0ABR5TNH8_9BACL</name>